<proteinExistence type="predicted"/>
<dbReference type="Pfam" id="PF04294">
    <property type="entry name" value="VanW"/>
    <property type="match status" value="1"/>
</dbReference>
<dbReference type="Proteomes" id="UP001320544">
    <property type="component" value="Chromosome"/>
</dbReference>
<dbReference type="InterPro" id="IPR052913">
    <property type="entry name" value="Glycopeptide_resist_protein"/>
</dbReference>
<dbReference type="PANTHER" id="PTHR35788">
    <property type="entry name" value="EXPORTED PROTEIN-RELATED"/>
    <property type="match status" value="1"/>
</dbReference>
<accession>A0ABN6M9T6</accession>
<evidence type="ECO:0000313" key="1">
    <source>
        <dbReference type="EMBL" id="BDE94780.1"/>
    </source>
</evidence>
<organism evidence="1 2">
    <name type="scientific">Raoultibacter timonensis</name>
    <dbReference type="NCBI Taxonomy" id="1907662"/>
    <lineage>
        <taxon>Bacteria</taxon>
        <taxon>Bacillati</taxon>
        <taxon>Actinomycetota</taxon>
        <taxon>Coriobacteriia</taxon>
        <taxon>Eggerthellales</taxon>
        <taxon>Eggerthellaceae</taxon>
        <taxon>Raoultibacter</taxon>
    </lineage>
</organism>
<keyword evidence="2" id="KW-1185">Reference proteome</keyword>
<protein>
    <recommendedName>
        <fullName evidence="3">VanW like protein</fullName>
    </recommendedName>
</protein>
<dbReference type="EMBL" id="AP025564">
    <property type="protein sequence ID" value="BDE94780.1"/>
    <property type="molecule type" value="Genomic_DNA"/>
</dbReference>
<dbReference type="PANTHER" id="PTHR35788:SF1">
    <property type="entry name" value="EXPORTED PROTEIN"/>
    <property type="match status" value="1"/>
</dbReference>
<evidence type="ECO:0008006" key="3">
    <source>
        <dbReference type="Google" id="ProtNLM"/>
    </source>
</evidence>
<name>A0ABN6M9T6_9ACTN</name>
<dbReference type="InterPro" id="IPR007391">
    <property type="entry name" value="Vancomycin_resist_VanW"/>
</dbReference>
<sequence length="270" mass="28868">MTAEQQIASNYAAGTDEDDYQFIEQVVGGEGDTANLVCLGEYKAISQDDDSDRASNIDLAARTLDGTEIKPGETFSVNEALGDTSQDERYFETAVVDGTTLVKGRGGGVCQVSTALYIAALKANLEIVERYPHTIVSDYAPIGLDATLAYGQKDLRIKNNTEKSVFIRATALGQTVDVKLYGTAGVDGESIDATSKIIDRFDLPAADVYDDPGLLGLNPDDPVTFYVAESYRVLYRDGTMVSNDLLSTDTYQVSVQSGVLVGEGGVDPAK</sequence>
<reference evidence="1 2" key="1">
    <citation type="submission" date="2022-01" db="EMBL/GenBank/DDBJ databases">
        <title>Novel bile acid biosynthetic pathways are enriched in the microbiome of centenarians.</title>
        <authorList>
            <person name="Sato Y."/>
            <person name="Atarashi K."/>
            <person name="Plichta R.D."/>
            <person name="Arai Y."/>
            <person name="Sasajima S."/>
            <person name="Kearney M.S."/>
            <person name="Suda W."/>
            <person name="Takeshita K."/>
            <person name="Sasaki T."/>
            <person name="Okamoto S."/>
            <person name="Skelly N.A."/>
            <person name="Okamura Y."/>
            <person name="Vlamakis H."/>
            <person name="Li Y."/>
            <person name="Tanoue T."/>
            <person name="Takei H."/>
            <person name="Nittono H."/>
            <person name="Narushima S."/>
            <person name="Irie J."/>
            <person name="Itoh H."/>
            <person name="Moriya K."/>
            <person name="Sugiura Y."/>
            <person name="Suematsu M."/>
            <person name="Moritoki N."/>
            <person name="Shibata S."/>
            <person name="Littman R.D."/>
            <person name="Fischbach A.M."/>
            <person name="Uwamino Y."/>
            <person name="Inoue T."/>
            <person name="Honda A."/>
            <person name="Hattori M."/>
            <person name="Murai T."/>
            <person name="Xavier J.R."/>
            <person name="Hirose N."/>
            <person name="Honda K."/>
        </authorList>
    </citation>
    <scope>NUCLEOTIDE SEQUENCE [LARGE SCALE GENOMIC DNA]</scope>
    <source>
        <strain evidence="1 2">CE91-St30</strain>
    </source>
</reference>
<gene>
    <name evidence="1" type="ORF">CE91St30_01130</name>
</gene>
<evidence type="ECO:0000313" key="2">
    <source>
        <dbReference type="Proteomes" id="UP001320544"/>
    </source>
</evidence>